<dbReference type="RefSeq" id="WP_310260618.1">
    <property type="nucleotide sequence ID" value="NZ_JAVDWA010000006.1"/>
</dbReference>
<organism evidence="3 4">
    <name type="scientific">Fictibacillus barbaricus</name>
    <dbReference type="NCBI Taxonomy" id="182136"/>
    <lineage>
        <taxon>Bacteria</taxon>
        <taxon>Bacillati</taxon>
        <taxon>Bacillota</taxon>
        <taxon>Bacilli</taxon>
        <taxon>Bacillales</taxon>
        <taxon>Fictibacillaceae</taxon>
        <taxon>Fictibacillus</taxon>
    </lineage>
</organism>
<dbReference type="InterPro" id="IPR013785">
    <property type="entry name" value="Aldolase_TIM"/>
</dbReference>
<reference evidence="3 4" key="1">
    <citation type="submission" date="2023-07" db="EMBL/GenBank/DDBJ databases">
        <title>Sorghum-associated microbial communities from plants grown in Nebraska, USA.</title>
        <authorList>
            <person name="Schachtman D."/>
        </authorList>
    </citation>
    <scope>NUCLEOTIDE SEQUENCE [LARGE SCALE GENOMIC DNA]</scope>
    <source>
        <strain evidence="3 4">BE211</strain>
    </source>
</reference>
<feature type="domain" description="6-phospho-N-acetylmuramidase N-terminal" evidence="2">
    <location>
        <begin position="3"/>
        <end position="232"/>
    </location>
</feature>
<accession>A0ABU1U3T6</accession>
<evidence type="ECO:0000259" key="2">
    <source>
        <dbReference type="Pfam" id="PF19200"/>
    </source>
</evidence>
<dbReference type="InterPro" id="IPR017853">
    <property type="entry name" value="GH"/>
</dbReference>
<comment type="caution">
    <text evidence="3">The sequence shown here is derived from an EMBL/GenBank/DDBJ whole genome shotgun (WGS) entry which is preliminary data.</text>
</comment>
<dbReference type="InterPro" id="IPR008589">
    <property type="entry name" value="MupG"/>
</dbReference>
<protein>
    <recommendedName>
        <fullName evidence="5">Cell surface protein</fullName>
    </recommendedName>
</protein>
<dbReference type="InterPro" id="IPR043797">
    <property type="entry name" value="MupG_N"/>
</dbReference>
<dbReference type="PANTHER" id="PTHR38435:SF2">
    <property type="entry name" value="DUF871 DOMAIN-CONTAINING PROTEIN"/>
    <property type="match status" value="1"/>
</dbReference>
<dbReference type="Pfam" id="PF05913">
    <property type="entry name" value="MupG_C"/>
    <property type="match status" value="1"/>
</dbReference>
<dbReference type="Gene3D" id="2.40.100.10">
    <property type="entry name" value="Cyclophilin-like"/>
    <property type="match status" value="1"/>
</dbReference>
<gene>
    <name evidence="3" type="ORF">J2X07_003136</name>
</gene>
<proteinExistence type="predicted"/>
<dbReference type="InterPro" id="IPR029000">
    <property type="entry name" value="Cyclophilin-like_dom_sf"/>
</dbReference>
<name>A0ABU1U3T6_9BACL</name>
<dbReference type="InterPro" id="IPR043894">
    <property type="entry name" value="MupG_C"/>
</dbReference>
<keyword evidence="4" id="KW-1185">Reference proteome</keyword>
<evidence type="ECO:0000259" key="1">
    <source>
        <dbReference type="Pfam" id="PF05913"/>
    </source>
</evidence>
<sequence>MCLGISIYLSEPESFNTNWIQKCAENGFQYIFTSLHIPEEKGEGVSFTEKVKRLGETAQSVHMDVMADLSPASLERLGIAFRELPILKEWGITGVRLDYGFTAKQIAWLSHSLKVGLNASTIDEEQLKDLVEEGLNTSQAEAWHNFYPKPFTGISKMALKERNEMFHQYGLKTMAFIPGNQKLRGPLQERLPTIEDHRNVTPLESALELKKLGTDKICAGDISLSDHSVNELKFLTEQVIPLYVKFNKDYERFYNTVHMNRMDAAQYVIRSAASREAGIHYEPESYTDDYFNEGDITVDNTLYGRYSGELQICLQKLPANKKVNGAGKVCKESKPLLKYIGGGKKFTFLPIE</sequence>
<dbReference type="Proteomes" id="UP001258181">
    <property type="component" value="Unassembled WGS sequence"/>
</dbReference>
<dbReference type="SUPFAM" id="SSF50891">
    <property type="entry name" value="Cyclophilin-like"/>
    <property type="match status" value="1"/>
</dbReference>
<feature type="domain" description="6-phospho-N-acetylmuramidase C-terminal" evidence="1">
    <location>
        <begin position="245"/>
        <end position="348"/>
    </location>
</feature>
<evidence type="ECO:0000313" key="4">
    <source>
        <dbReference type="Proteomes" id="UP001258181"/>
    </source>
</evidence>
<dbReference type="SUPFAM" id="SSF51445">
    <property type="entry name" value="(Trans)glycosidases"/>
    <property type="match status" value="1"/>
</dbReference>
<dbReference type="PANTHER" id="PTHR38435">
    <property type="match status" value="1"/>
</dbReference>
<evidence type="ECO:0008006" key="5">
    <source>
        <dbReference type="Google" id="ProtNLM"/>
    </source>
</evidence>
<dbReference type="EMBL" id="JAVDWA010000006">
    <property type="protein sequence ID" value="MDR7074141.1"/>
    <property type="molecule type" value="Genomic_DNA"/>
</dbReference>
<dbReference type="Gene3D" id="3.20.20.70">
    <property type="entry name" value="Aldolase class I"/>
    <property type="match status" value="1"/>
</dbReference>
<evidence type="ECO:0000313" key="3">
    <source>
        <dbReference type="EMBL" id="MDR7074141.1"/>
    </source>
</evidence>
<dbReference type="Pfam" id="PF19200">
    <property type="entry name" value="MupG_N"/>
    <property type="match status" value="1"/>
</dbReference>